<reference evidence="2" key="1">
    <citation type="submission" date="2022-11" db="UniProtKB">
        <authorList>
            <consortium name="WormBaseParasite"/>
        </authorList>
    </citation>
    <scope>IDENTIFICATION</scope>
</reference>
<protein>
    <submittedName>
        <fullName evidence="2">Uncharacterized protein</fullName>
    </submittedName>
</protein>
<proteinExistence type="predicted"/>
<evidence type="ECO:0000313" key="2">
    <source>
        <dbReference type="WBParaSite" id="nRc.2.0.1.t41021-RA"/>
    </source>
</evidence>
<organism evidence="1 2">
    <name type="scientific">Romanomermis culicivorax</name>
    <name type="common">Nematode worm</name>
    <dbReference type="NCBI Taxonomy" id="13658"/>
    <lineage>
        <taxon>Eukaryota</taxon>
        <taxon>Metazoa</taxon>
        <taxon>Ecdysozoa</taxon>
        <taxon>Nematoda</taxon>
        <taxon>Enoplea</taxon>
        <taxon>Dorylaimia</taxon>
        <taxon>Mermithida</taxon>
        <taxon>Mermithoidea</taxon>
        <taxon>Mermithidae</taxon>
        <taxon>Romanomermis</taxon>
    </lineage>
</organism>
<name>A0A915KQJ5_ROMCU</name>
<sequence>MSFTSVCSGVCAFPLIALLNDAKKGQLIKDCLIEVTHHSLHHLFLMLQDLSYERQYLVTKCLGIKPTLLPDIRSSVVPGNQPIARFRDTASKLVPLILFGSALLKDLKDLGQGDKLLRGAAHLLNNWPLVPSTSFPRSWPYDHNSPGSYCNNRDTDCNNQHYSDHKNVRFSDENQGKRCC</sequence>
<accession>A0A915KQJ5</accession>
<dbReference type="AlphaFoldDB" id="A0A915KQJ5"/>
<evidence type="ECO:0000313" key="1">
    <source>
        <dbReference type="Proteomes" id="UP000887565"/>
    </source>
</evidence>
<dbReference type="Proteomes" id="UP000887565">
    <property type="component" value="Unplaced"/>
</dbReference>
<dbReference type="WBParaSite" id="nRc.2.0.1.t41021-RA">
    <property type="protein sequence ID" value="nRc.2.0.1.t41021-RA"/>
    <property type="gene ID" value="nRc.2.0.1.g41021"/>
</dbReference>
<keyword evidence="1" id="KW-1185">Reference proteome</keyword>